<evidence type="ECO:0000313" key="3">
    <source>
        <dbReference type="Proteomes" id="UP001491310"/>
    </source>
</evidence>
<sequence>MQQYPVVSEGRRSASWEYKQGADKRSLWGTFIKGVALLVLGTAAGISQLKDFVGRAGQALKDLTYPKPGAILRLTCAVLLSSAALTLIVWGLDRGFSSVLLPPVQQKLSGVS</sequence>
<keyword evidence="1" id="KW-0812">Transmembrane</keyword>
<feature type="transmembrane region" description="Helical" evidence="1">
    <location>
        <begin position="27"/>
        <end position="49"/>
    </location>
</feature>
<dbReference type="EMBL" id="JALJOT010000002">
    <property type="protein sequence ID" value="KAK9917536.1"/>
    <property type="molecule type" value="Genomic_DNA"/>
</dbReference>
<name>A0ABR2Z114_9CHLO</name>
<dbReference type="Gene3D" id="1.20.5.1030">
    <property type="entry name" value="Preprotein translocase secy subunit"/>
    <property type="match status" value="1"/>
</dbReference>
<feature type="transmembrane region" description="Helical" evidence="1">
    <location>
        <begin position="70"/>
        <end position="92"/>
    </location>
</feature>
<organism evidence="2 3">
    <name type="scientific">Coccomyxa subellipsoidea</name>
    <dbReference type="NCBI Taxonomy" id="248742"/>
    <lineage>
        <taxon>Eukaryota</taxon>
        <taxon>Viridiplantae</taxon>
        <taxon>Chlorophyta</taxon>
        <taxon>core chlorophytes</taxon>
        <taxon>Trebouxiophyceae</taxon>
        <taxon>Trebouxiophyceae incertae sedis</taxon>
        <taxon>Coccomyxaceae</taxon>
        <taxon>Coccomyxa</taxon>
    </lineage>
</organism>
<protein>
    <submittedName>
        <fullName evidence="2">Uncharacterized protein</fullName>
    </submittedName>
</protein>
<keyword evidence="1" id="KW-0472">Membrane</keyword>
<proteinExistence type="predicted"/>
<evidence type="ECO:0000256" key="1">
    <source>
        <dbReference type="SAM" id="Phobius"/>
    </source>
</evidence>
<dbReference type="Proteomes" id="UP001491310">
    <property type="component" value="Unassembled WGS sequence"/>
</dbReference>
<gene>
    <name evidence="2" type="ORF">WJX75_005418</name>
</gene>
<evidence type="ECO:0000313" key="2">
    <source>
        <dbReference type="EMBL" id="KAK9917536.1"/>
    </source>
</evidence>
<dbReference type="InterPro" id="IPR038379">
    <property type="entry name" value="SecE_sf"/>
</dbReference>
<keyword evidence="3" id="KW-1185">Reference proteome</keyword>
<reference evidence="2 3" key="1">
    <citation type="journal article" date="2024" name="Nat. Commun.">
        <title>Phylogenomics reveals the evolutionary origins of lichenization in chlorophyte algae.</title>
        <authorList>
            <person name="Puginier C."/>
            <person name="Libourel C."/>
            <person name="Otte J."/>
            <person name="Skaloud P."/>
            <person name="Haon M."/>
            <person name="Grisel S."/>
            <person name="Petersen M."/>
            <person name="Berrin J.G."/>
            <person name="Delaux P.M."/>
            <person name="Dal Grande F."/>
            <person name="Keller J."/>
        </authorList>
    </citation>
    <scope>NUCLEOTIDE SEQUENCE [LARGE SCALE GENOMIC DNA]</scope>
    <source>
        <strain evidence="2 3">SAG 216-7</strain>
    </source>
</reference>
<keyword evidence="1" id="KW-1133">Transmembrane helix</keyword>
<accession>A0ABR2Z114</accession>
<comment type="caution">
    <text evidence="2">The sequence shown here is derived from an EMBL/GenBank/DDBJ whole genome shotgun (WGS) entry which is preliminary data.</text>
</comment>